<keyword evidence="4 5" id="KW-0472">Membrane</keyword>
<reference evidence="7 8" key="1">
    <citation type="submission" date="2024-02" db="EMBL/GenBank/DDBJ databases">
        <title>The Genome Sequence of Enterococcus sp. DIV0159.</title>
        <authorList>
            <person name="Earl A."/>
            <person name="Manson A."/>
            <person name="Gilmore M."/>
            <person name="Sanders J."/>
            <person name="Shea T."/>
            <person name="Howe W."/>
            <person name="Livny J."/>
            <person name="Cuomo C."/>
            <person name="Neafsey D."/>
            <person name="Birren B."/>
        </authorList>
    </citation>
    <scope>NUCLEOTIDE SEQUENCE [LARGE SCALE GENOMIC DNA]</scope>
    <source>
        <strain evidence="7 8">665A</strain>
    </source>
</reference>
<feature type="domain" description="STAS" evidence="6">
    <location>
        <begin position="425"/>
        <end position="532"/>
    </location>
</feature>
<evidence type="ECO:0000313" key="8">
    <source>
        <dbReference type="Proteomes" id="UP000664357"/>
    </source>
</evidence>
<dbReference type="SUPFAM" id="SSF52091">
    <property type="entry name" value="SpoIIaa-like"/>
    <property type="match status" value="1"/>
</dbReference>
<feature type="transmembrane region" description="Helical" evidence="5">
    <location>
        <begin position="378"/>
        <end position="406"/>
    </location>
</feature>
<evidence type="ECO:0000256" key="2">
    <source>
        <dbReference type="ARBA" id="ARBA00022692"/>
    </source>
</evidence>
<dbReference type="InterPro" id="IPR036513">
    <property type="entry name" value="STAS_dom_sf"/>
</dbReference>
<dbReference type="Pfam" id="PF01740">
    <property type="entry name" value="STAS"/>
    <property type="match status" value="1"/>
</dbReference>
<sequence length="533" mass="57272">MNYLKMIRAEFKGYTLRTLKMDLLAGITVAAVALPLALAFGVSNGSDAAAGMITAIIAGGVIGSLSGSFYQISGPTGAMGAILMSIVATKGLEGVLLATFLAGVFLLFAGILKIGSITSLIPAPVITGFTSGIAIIIALGQLDNFFGVHSEGHNLIEKLQSYQQFGFSPNIITTLLGLSVIIGMIYFPKKWNQKIPASLVMIIVATVLTVLFKLPVATVGKIPTTIVSDHRLFFSDLHLSGLKDVFVPAISIAMLGMIESLLCGASAGRMTGKELDSNQELVAQGIGNMILPFFGGVPATAAIARTSVAIKSGAQTRLTGIFHALFLLLSMMVFAPVMSNIPMSALAGVLIVTAWRMNEWTIIQEFCQKRFYPALVKFFVTMIATVVFDLSLAIILGVAASCLIFLAKSAQISISVEEIDWERMAMVPVEHTKDWVVVYLSGPLFFMSSAKLKKALDDLKDKEGIILSMRGVSSIDTTALTVLSDCYAQRKEVGQELYFSSMQSGVKEMIQTMHIDTDIQYHFSVADALRELY</sequence>
<evidence type="ECO:0000256" key="4">
    <source>
        <dbReference type="ARBA" id="ARBA00023136"/>
    </source>
</evidence>
<evidence type="ECO:0000313" key="7">
    <source>
        <dbReference type="EMBL" id="MEO1773141.1"/>
    </source>
</evidence>
<feature type="transmembrane region" description="Helical" evidence="5">
    <location>
        <begin position="282"/>
        <end position="304"/>
    </location>
</feature>
<feature type="transmembrane region" description="Helical" evidence="5">
    <location>
        <begin position="167"/>
        <end position="187"/>
    </location>
</feature>
<dbReference type="InterPro" id="IPR011547">
    <property type="entry name" value="SLC26A/SulP_dom"/>
</dbReference>
<dbReference type="PANTHER" id="PTHR11814">
    <property type="entry name" value="SULFATE TRANSPORTER"/>
    <property type="match status" value="1"/>
</dbReference>
<evidence type="ECO:0000259" key="6">
    <source>
        <dbReference type="PROSITE" id="PS50801"/>
    </source>
</evidence>
<keyword evidence="8" id="KW-1185">Reference proteome</keyword>
<evidence type="ECO:0000256" key="1">
    <source>
        <dbReference type="ARBA" id="ARBA00004141"/>
    </source>
</evidence>
<comment type="caution">
    <text evidence="7">The sequence shown here is derived from an EMBL/GenBank/DDBJ whole genome shotgun (WGS) entry which is preliminary data.</text>
</comment>
<feature type="transmembrane region" description="Helical" evidence="5">
    <location>
        <begin position="91"/>
        <end position="112"/>
    </location>
</feature>
<accession>A0ABV0EX97</accession>
<dbReference type="Proteomes" id="UP000664357">
    <property type="component" value="Unassembled WGS sequence"/>
</dbReference>
<comment type="subcellular location">
    <subcellularLocation>
        <location evidence="1">Membrane</location>
        <topology evidence="1">Multi-pass membrane protein</topology>
    </subcellularLocation>
</comment>
<gene>
    <name evidence="7" type="ORF">JZO67_005125</name>
</gene>
<keyword evidence="3 5" id="KW-1133">Transmembrane helix</keyword>
<organism evidence="7 8">
    <name type="scientific">Candidatus Enterococcus ferrettii</name>
    <dbReference type="NCBI Taxonomy" id="2815324"/>
    <lineage>
        <taxon>Bacteria</taxon>
        <taxon>Bacillati</taxon>
        <taxon>Bacillota</taxon>
        <taxon>Bacilli</taxon>
        <taxon>Lactobacillales</taxon>
        <taxon>Enterococcaceae</taxon>
        <taxon>Enterococcus</taxon>
    </lineage>
</organism>
<feature type="transmembrane region" description="Helical" evidence="5">
    <location>
        <begin position="124"/>
        <end position="146"/>
    </location>
</feature>
<feature type="transmembrane region" description="Helical" evidence="5">
    <location>
        <begin position="49"/>
        <end position="70"/>
    </location>
</feature>
<evidence type="ECO:0000256" key="5">
    <source>
        <dbReference type="SAM" id="Phobius"/>
    </source>
</evidence>
<dbReference type="EMBL" id="JAFREL020000007">
    <property type="protein sequence ID" value="MEO1773141.1"/>
    <property type="molecule type" value="Genomic_DNA"/>
</dbReference>
<feature type="transmembrane region" description="Helical" evidence="5">
    <location>
        <begin position="199"/>
        <end position="220"/>
    </location>
</feature>
<protein>
    <submittedName>
        <fullName evidence="7">SulP family sulfate permease</fullName>
    </submittedName>
</protein>
<dbReference type="InterPro" id="IPR001902">
    <property type="entry name" value="SLC26A/SulP_fam"/>
</dbReference>
<dbReference type="InterPro" id="IPR002645">
    <property type="entry name" value="STAS_dom"/>
</dbReference>
<feature type="transmembrane region" description="Helical" evidence="5">
    <location>
        <begin position="241"/>
        <end position="262"/>
    </location>
</feature>
<keyword evidence="2 5" id="KW-0812">Transmembrane</keyword>
<name>A0ABV0EX97_9ENTE</name>
<dbReference type="Pfam" id="PF00916">
    <property type="entry name" value="Sulfate_transp"/>
    <property type="match status" value="1"/>
</dbReference>
<evidence type="ECO:0000256" key="3">
    <source>
        <dbReference type="ARBA" id="ARBA00022989"/>
    </source>
</evidence>
<proteinExistence type="predicted"/>
<dbReference type="PROSITE" id="PS50801">
    <property type="entry name" value="STAS"/>
    <property type="match status" value="1"/>
</dbReference>
<dbReference type="CDD" id="cd07042">
    <property type="entry name" value="STAS_SulP_like_sulfate_transporter"/>
    <property type="match status" value="1"/>
</dbReference>
<dbReference type="Gene3D" id="3.30.750.24">
    <property type="entry name" value="STAS domain"/>
    <property type="match status" value="1"/>
</dbReference>